<gene>
    <name evidence="1" type="ORF">MENT_LOCUS552</name>
    <name evidence="2" type="ORF">MENT_LOCUS558</name>
</gene>
<dbReference type="OrthoDB" id="8954335at2759"/>
<dbReference type="SUPFAM" id="SSF52540">
    <property type="entry name" value="P-loop containing nucleoside triphosphate hydrolases"/>
    <property type="match status" value="1"/>
</dbReference>
<dbReference type="EMBL" id="CAJEWN010000002">
    <property type="protein sequence ID" value="CAD2123662.1"/>
    <property type="molecule type" value="Genomic_DNA"/>
</dbReference>
<comment type="caution">
    <text evidence="1">The sequence shown here is derived from an EMBL/GenBank/DDBJ whole genome shotgun (WGS) entry which is preliminary data.</text>
</comment>
<proteinExistence type="predicted"/>
<dbReference type="AlphaFoldDB" id="A0A6V7TIF5"/>
<dbReference type="InterPro" id="IPR027417">
    <property type="entry name" value="P-loop_NTPase"/>
</dbReference>
<protein>
    <submittedName>
        <fullName evidence="1">Uncharacterized protein</fullName>
    </submittedName>
</protein>
<name>A0A6V7TIF5_MELEN</name>
<dbReference type="Proteomes" id="UP000580250">
    <property type="component" value="Unassembled WGS sequence"/>
</dbReference>
<accession>A0A6V7TIF5</accession>
<dbReference type="EMBL" id="CAJEWN010000002">
    <property type="protein sequence ID" value="CAD2123650.1"/>
    <property type="molecule type" value="Genomic_DNA"/>
</dbReference>
<evidence type="ECO:0000313" key="1">
    <source>
        <dbReference type="EMBL" id="CAD2123650.1"/>
    </source>
</evidence>
<organism evidence="1 3">
    <name type="scientific">Meloidogyne enterolobii</name>
    <name type="common">Root-knot nematode worm</name>
    <name type="synonym">Meloidogyne mayaguensis</name>
    <dbReference type="NCBI Taxonomy" id="390850"/>
    <lineage>
        <taxon>Eukaryota</taxon>
        <taxon>Metazoa</taxon>
        <taxon>Ecdysozoa</taxon>
        <taxon>Nematoda</taxon>
        <taxon>Chromadorea</taxon>
        <taxon>Rhabditida</taxon>
        <taxon>Tylenchina</taxon>
        <taxon>Tylenchomorpha</taxon>
        <taxon>Tylenchoidea</taxon>
        <taxon>Meloidogynidae</taxon>
        <taxon>Meloidogyninae</taxon>
        <taxon>Meloidogyne</taxon>
    </lineage>
</organism>
<sequence length="432" mass="49527">MAINMGDKRSIAEIITPEIEFNVNTNGITLQAKSRMSTPRLLPFDQCGRCRECKSIEVEIDFVVTKEGVTVYCNRIKGNRFVPFDTIYDMPGHCFFRLKNKGRVLNIPFGDRNCVEQKRPVIQPLLSYPDKTIEKENEPNVEQEHKQSISNSNMDLDVIDKQQMLITTNEVTQEKIKTIEEDLDDFFKSIGDEKKVVKRSVSNEEKINEPFYNDTTDPNTQKFTEIFKLPFGMIISGPSSSGKSTFLTKLISQAFDLVEPKPISILYCYGEMSSIVPVLQRSGINVCGGVPTEEMIRRHPKPLLLILDDLLLTIDEKYLSELFTKKSHHQNFAIIFVTQNLFEKKIKVARQNAQYLILMRSPNSALSVRNIGTQLFPRKLDFFLDAYRQATNEPYGYLLIDMHASSDPILRLRSNIFTDDNEKLIFIPKNGT</sequence>
<evidence type="ECO:0000313" key="3">
    <source>
        <dbReference type="Proteomes" id="UP000580250"/>
    </source>
</evidence>
<reference evidence="1 3" key="1">
    <citation type="submission" date="2020-08" db="EMBL/GenBank/DDBJ databases">
        <authorList>
            <person name="Koutsovoulos G."/>
            <person name="Danchin GJ E."/>
        </authorList>
    </citation>
    <scope>NUCLEOTIDE SEQUENCE [LARGE SCALE GENOMIC DNA]</scope>
</reference>
<evidence type="ECO:0000313" key="2">
    <source>
        <dbReference type="EMBL" id="CAD2123662.1"/>
    </source>
</evidence>